<dbReference type="Gene3D" id="1.20.1070.10">
    <property type="entry name" value="Rhodopsin 7-helix transmembrane proteins"/>
    <property type="match status" value="1"/>
</dbReference>
<keyword evidence="2" id="KW-1133">Transmembrane helix</keyword>
<dbReference type="AlphaFoldDB" id="A0A0N4YL84"/>
<reference evidence="3 4" key="2">
    <citation type="submission" date="2018-11" db="EMBL/GenBank/DDBJ databases">
        <authorList>
            <consortium name="Pathogen Informatics"/>
        </authorList>
    </citation>
    <scope>NUCLEOTIDE SEQUENCE [LARGE SCALE GENOMIC DNA]</scope>
</reference>
<feature type="transmembrane region" description="Helical" evidence="2">
    <location>
        <begin position="140"/>
        <end position="162"/>
    </location>
</feature>
<feature type="transmembrane region" description="Helical" evidence="2">
    <location>
        <begin position="89"/>
        <end position="108"/>
    </location>
</feature>
<keyword evidence="4" id="KW-1185">Reference proteome</keyword>
<dbReference type="PANTHER" id="PTHR12011">
    <property type="entry name" value="ADHESION G-PROTEIN COUPLED RECEPTOR"/>
    <property type="match status" value="1"/>
</dbReference>
<dbReference type="PANTHER" id="PTHR12011:SF465">
    <property type="entry name" value="GPS DOMAIN-CONTAINING PROTEIN"/>
    <property type="match status" value="1"/>
</dbReference>
<organism evidence="5">
    <name type="scientific">Nippostrongylus brasiliensis</name>
    <name type="common">Rat hookworm</name>
    <dbReference type="NCBI Taxonomy" id="27835"/>
    <lineage>
        <taxon>Eukaryota</taxon>
        <taxon>Metazoa</taxon>
        <taxon>Ecdysozoa</taxon>
        <taxon>Nematoda</taxon>
        <taxon>Chromadorea</taxon>
        <taxon>Rhabditida</taxon>
        <taxon>Rhabditina</taxon>
        <taxon>Rhabditomorpha</taxon>
        <taxon>Strongyloidea</taxon>
        <taxon>Heligmosomidae</taxon>
        <taxon>Nippostrongylus</taxon>
    </lineage>
</organism>
<evidence type="ECO:0000256" key="2">
    <source>
        <dbReference type="SAM" id="Phobius"/>
    </source>
</evidence>
<protein>
    <submittedName>
        <fullName evidence="5">G_PROTEIN_RECEP_F1_2 domain-containing protein</fullName>
    </submittedName>
</protein>
<proteinExistence type="predicted"/>
<dbReference type="STRING" id="27835.A0A0N4YL84"/>
<dbReference type="Proteomes" id="UP000271162">
    <property type="component" value="Unassembled WGS sequence"/>
</dbReference>
<keyword evidence="2" id="KW-0472">Membrane</keyword>
<feature type="transmembrane region" description="Helical" evidence="2">
    <location>
        <begin position="40"/>
        <end position="68"/>
    </location>
</feature>
<evidence type="ECO:0000313" key="5">
    <source>
        <dbReference type="WBParaSite" id="NBR_0001784801-mRNA-1"/>
    </source>
</evidence>
<evidence type="ECO:0000256" key="1">
    <source>
        <dbReference type="SAM" id="MobiDB-lite"/>
    </source>
</evidence>
<reference evidence="5" key="1">
    <citation type="submission" date="2017-02" db="UniProtKB">
        <authorList>
            <consortium name="WormBaseParasite"/>
        </authorList>
    </citation>
    <scope>IDENTIFICATION</scope>
</reference>
<name>A0A0N4YL84_NIPBR</name>
<dbReference type="OMA" id="MQISLGM"/>
<evidence type="ECO:0000313" key="4">
    <source>
        <dbReference type="Proteomes" id="UP000271162"/>
    </source>
</evidence>
<accession>A0A0N4YL84</accession>
<gene>
    <name evidence="3" type="ORF">NBR_LOCUS17849</name>
</gene>
<dbReference type="GO" id="GO:0005886">
    <property type="term" value="C:plasma membrane"/>
    <property type="evidence" value="ECO:0007669"/>
    <property type="project" value="TreeGrafter"/>
</dbReference>
<dbReference type="WBParaSite" id="NBR_0001784801-mRNA-1">
    <property type="protein sequence ID" value="NBR_0001784801-mRNA-1"/>
    <property type="gene ID" value="NBR_0001784801"/>
</dbReference>
<sequence>MEVDLMLKFSVLPLSISILLLVITSFFDRGDCFCWVRPDYVIYAVIIPISLMLLNGILCTIIVCYRVFGIRRKLSKSVRHKEKDLMSKVVAVILMQISLGMPWVSSVLRKVRRILHDHQLVFSSFQILQYPTLYSPYTTVWHYVFTIIMGSQGTVLVLLFFYKRTRSMSTYRESQQSQQSILRENNSATQADND</sequence>
<dbReference type="EMBL" id="UYSL01023006">
    <property type="protein sequence ID" value="VDL81569.1"/>
    <property type="molecule type" value="Genomic_DNA"/>
</dbReference>
<feature type="region of interest" description="Disordered" evidence="1">
    <location>
        <begin position="174"/>
        <end position="194"/>
    </location>
</feature>
<evidence type="ECO:0000313" key="3">
    <source>
        <dbReference type="EMBL" id="VDL81569.1"/>
    </source>
</evidence>
<keyword evidence="2" id="KW-0812">Transmembrane</keyword>